<dbReference type="PATRIC" id="fig|1261.5.peg.672"/>
<feature type="binding site" evidence="13">
    <location>
        <position position="136"/>
    </location>
    <ligand>
        <name>sn-glycerol 3-phosphate</name>
        <dbReference type="ChEBI" id="CHEBI:57597"/>
    </ligand>
</feature>
<dbReference type="PRINTS" id="PR00077">
    <property type="entry name" value="GPDHDRGNASE"/>
</dbReference>
<gene>
    <name evidence="13" type="primary">gpsA</name>
    <name evidence="20" type="ORF">HMPREF3195_00667</name>
</gene>
<evidence type="ECO:0000259" key="19">
    <source>
        <dbReference type="Pfam" id="PF07479"/>
    </source>
</evidence>
<feature type="binding site" evidence="13">
    <location>
        <position position="253"/>
    </location>
    <ligand>
        <name>NADPH</name>
        <dbReference type="ChEBI" id="CHEBI:57783"/>
    </ligand>
</feature>
<keyword evidence="4 13" id="KW-0560">Oxidoreductase</keyword>
<evidence type="ECO:0000256" key="7">
    <source>
        <dbReference type="ARBA" id="ARBA00023209"/>
    </source>
</evidence>
<feature type="domain" description="Glycerol-3-phosphate dehydrogenase NAD-dependent N-terminal" evidence="18">
    <location>
        <begin position="3"/>
        <end position="157"/>
    </location>
</feature>
<evidence type="ECO:0000256" key="12">
    <source>
        <dbReference type="ARBA" id="ARBA00080511"/>
    </source>
</evidence>
<feature type="binding site" evidence="16">
    <location>
        <position position="138"/>
    </location>
    <ligand>
        <name>NAD(+)</name>
        <dbReference type="ChEBI" id="CHEBI:57540"/>
    </ligand>
</feature>
<feature type="binding site" evidence="13">
    <location>
        <position position="254"/>
    </location>
    <ligand>
        <name>sn-glycerol 3-phosphate</name>
        <dbReference type="ChEBI" id="CHEBI:57597"/>
    </ligand>
</feature>
<evidence type="ECO:0000313" key="20">
    <source>
        <dbReference type="EMBL" id="KXI13506.1"/>
    </source>
</evidence>
<dbReference type="PANTHER" id="PTHR11728:SF1">
    <property type="entry name" value="GLYCEROL-3-PHOSPHATE DEHYDROGENASE [NAD(+)] 2, CHLOROPLASTIC"/>
    <property type="match status" value="1"/>
</dbReference>
<dbReference type="EMBL" id="LSQZ01000021">
    <property type="protein sequence ID" value="KXI13506.1"/>
    <property type="molecule type" value="Genomic_DNA"/>
</dbReference>
<keyword evidence="8 13" id="KW-1208">Phospholipid metabolism</keyword>
<comment type="catalytic activity">
    <reaction evidence="13">
        <text>sn-glycerol 3-phosphate + NAD(+) = dihydroxyacetone phosphate + NADH + H(+)</text>
        <dbReference type="Rhea" id="RHEA:11092"/>
        <dbReference type="ChEBI" id="CHEBI:15378"/>
        <dbReference type="ChEBI" id="CHEBI:57540"/>
        <dbReference type="ChEBI" id="CHEBI:57597"/>
        <dbReference type="ChEBI" id="CHEBI:57642"/>
        <dbReference type="ChEBI" id="CHEBI:57945"/>
        <dbReference type="EC" id="1.1.1.94"/>
    </reaction>
</comment>
<keyword evidence="13" id="KW-0963">Cytoplasm</keyword>
<comment type="caution">
    <text evidence="20">The sequence shown here is derived from an EMBL/GenBank/DDBJ whole genome shotgun (WGS) entry which is preliminary data.</text>
</comment>
<dbReference type="UniPathway" id="UPA00940"/>
<comment type="similarity">
    <text evidence="1 13 17">Belongs to the NAD-dependent glycerol-3-phosphate dehydrogenase family.</text>
</comment>
<evidence type="ECO:0000256" key="16">
    <source>
        <dbReference type="PIRSR" id="PIRSR000114-3"/>
    </source>
</evidence>
<name>A0A135YVS4_9FIRM</name>
<comment type="catalytic activity">
    <reaction evidence="9">
        <text>sn-glycerol 3-phosphate + NADP(+) = dihydroxyacetone phosphate + NADPH + H(+)</text>
        <dbReference type="Rhea" id="RHEA:11096"/>
        <dbReference type="ChEBI" id="CHEBI:15378"/>
        <dbReference type="ChEBI" id="CHEBI:57597"/>
        <dbReference type="ChEBI" id="CHEBI:57642"/>
        <dbReference type="ChEBI" id="CHEBI:57783"/>
        <dbReference type="ChEBI" id="CHEBI:58349"/>
        <dbReference type="EC" id="1.1.1.94"/>
    </reaction>
    <physiologicalReaction direction="right-to-left" evidence="9">
        <dbReference type="Rhea" id="RHEA:11098"/>
    </physiologicalReaction>
</comment>
<feature type="domain" description="Glycerol-3-phosphate dehydrogenase NAD-dependent C-terminal" evidence="19">
    <location>
        <begin position="178"/>
        <end position="317"/>
    </location>
</feature>
<dbReference type="InterPro" id="IPR006168">
    <property type="entry name" value="G3P_DH_NAD-dep"/>
</dbReference>
<feature type="binding site" evidence="16">
    <location>
        <begin position="8"/>
        <end position="13"/>
    </location>
    <ligand>
        <name>NAD(+)</name>
        <dbReference type="ChEBI" id="CHEBI:57540"/>
    </ligand>
</feature>
<proteinExistence type="inferred from homology"/>
<keyword evidence="6 13" id="KW-0443">Lipid metabolism</keyword>
<evidence type="ECO:0000256" key="3">
    <source>
        <dbReference type="ARBA" id="ARBA00022857"/>
    </source>
</evidence>
<feature type="binding site" evidence="13">
    <location>
        <position position="49"/>
    </location>
    <ligand>
        <name>NADPH</name>
        <dbReference type="ChEBI" id="CHEBI:57783"/>
    </ligand>
</feature>
<feature type="binding site" evidence="13">
    <location>
        <position position="134"/>
    </location>
    <ligand>
        <name>sn-glycerol 3-phosphate</name>
        <dbReference type="ChEBI" id="CHEBI:57597"/>
    </ligand>
</feature>
<dbReference type="Pfam" id="PF07479">
    <property type="entry name" value="NAD_Gly3P_dh_C"/>
    <property type="match status" value="1"/>
</dbReference>
<dbReference type="eggNOG" id="COG0240">
    <property type="taxonomic scope" value="Bacteria"/>
</dbReference>
<accession>A0A135YVS4</accession>
<feature type="binding site" evidence="13">
    <location>
        <position position="11"/>
    </location>
    <ligand>
        <name>NADPH</name>
        <dbReference type="ChEBI" id="CHEBI:57783"/>
    </ligand>
</feature>
<feature type="binding site" evidence="13">
    <location>
        <position position="253"/>
    </location>
    <ligand>
        <name>sn-glycerol 3-phosphate</name>
        <dbReference type="ChEBI" id="CHEBI:57597"/>
    </ligand>
</feature>
<comment type="function">
    <text evidence="13">Catalyzes the reduction of the glycolytic intermediate dihydroxyacetone phosphate (DHAP) to sn-glycerol 3-phosphate (G3P), the key precursor for phospholipid synthesis.</text>
</comment>
<dbReference type="GO" id="GO:0008654">
    <property type="term" value="P:phospholipid biosynthetic process"/>
    <property type="evidence" value="ECO:0007669"/>
    <property type="project" value="UniProtKB-KW"/>
</dbReference>
<evidence type="ECO:0000256" key="17">
    <source>
        <dbReference type="RuleBase" id="RU000437"/>
    </source>
</evidence>
<dbReference type="Pfam" id="PF01210">
    <property type="entry name" value="NAD_Gly3P_dh_N"/>
    <property type="match status" value="1"/>
</dbReference>
<dbReference type="GO" id="GO:0046168">
    <property type="term" value="P:glycerol-3-phosphate catabolic process"/>
    <property type="evidence" value="ECO:0007669"/>
    <property type="project" value="InterPro"/>
</dbReference>
<evidence type="ECO:0000256" key="14">
    <source>
        <dbReference type="PIRSR" id="PIRSR000114-1"/>
    </source>
</evidence>
<evidence type="ECO:0000256" key="8">
    <source>
        <dbReference type="ARBA" id="ARBA00023264"/>
    </source>
</evidence>
<comment type="pathway">
    <text evidence="13">Membrane lipid metabolism; glycerophospholipid metabolism.</text>
</comment>
<feature type="binding site" evidence="13">
    <location>
        <position position="138"/>
    </location>
    <ligand>
        <name>NADPH</name>
        <dbReference type="ChEBI" id="CHEBI:57783"/>
    </ligand>
</feature>
<feature type="binding site" evidence="13">
    <location>
        <position position="189"/>
    </location>
    <ligand>
        <name>sn-glycerol 3-phosphate</name>
        <dbReference type="ChEBI" id="CHEBI:57597"/>
    </ligand>
</feature>
<evidence type="ECO:0000313" key="21">
    <source>
        <dbReference type="Proteomes" id="UP000070326"/>
    </source>
</evidence>
<evidence type="ECO:0000256" key="9">
    <source>
        <dbReference type="ARBA" id="ARBA00052716"/>
    </source>
</evidence>
<dbReference type="GO" id="GO:0005829">
    <property type="term" value="C:cytosol"/>
    <property type="evidence" value="ECO:0007669"/>
    <property type="project" value="TreeGrafter"/>
</dbReference>
<dbReference type="SUPFAM" id="SSF51735">
    <property type="entry name" value="NAD(P)-binding Rossmann-fold domains"/>
    <property type="match status" value="1"/>
</dbReference>
<dbReference type="GO" id="GO:0141152">
    <property type="term" value="F:glycerol-3-phosphate dehydrogenase (NAD+) activity"/>
    <property type="evidence" value="ECO:0007669"/>
    <property type="project" value="RHEA"/>
</dbReference>
<dbReference type="NCBIfam" id="NF000942">
    <property type="entry name" value="PRK00094.1-4"/>
    <property type="match status" value="1"/>
</dbReference>
<dbReference type="NCBIfam" id="NF000940">
    <property type="entry name" value="PRK00094.1-2"/>
    <property type="match status" value="1"/>
</dbReference>
<evidence type="ECO:0000256" key="10">
    <source>
        <dbReference type="ARBA" id="ARBA00066687"/>
    </source>
</evidence>
<dbReference type="Gene3D" id="3.40.50.720">
    <property type="entry name" value="NAD(P)-binding Rossmann-like Domain"/>
    <property type="match status" value="1"/>
</dbReference>
<dbReference type="InterPro" id="IPR013328">
    <property type="entry name" value="6PGD_dom2"/>
</dbReference>
<dbReference type="GO" id="GO:0051287">
    <property type="term" value="F:NAD binding"/>
    <property type="evidence" value="ECO:0007669"/>
    <property type="project" value="InterPro"/>
</dbReference>
<dbReference type="GO" id="GO:0005975">
    <property type="term" value="P:carbohydrate metabolic process"/>
    <property type="evidence" value="ECO:0007669"/>
    <property type="project" value="InterPro"/>
</dbReference>
<keyword evidence="7 13" id="KW-0594">Phospholipid biosynthesis</keyword>
<dbReference type="InterPro" id="IPR036291">
    <property type="entry name" value="NAD(P)-bd_dom_sf"/>
</dbReference>
<feature type="active site" description="Proton acceptor" evidence="13 14">
    <location>
        <position position="189"/>
    </location>
</feature>
<feature type="binding site" evidence="15">
    <location>
        <position position="106"/>
    </location>
    <ligand>
        <name>substrate</name>
    </ligand>
</feature>
<evidence type="ECO:0000256" key="2">
    <source>
        <dbReference type="ARBA" id="ARBA00022516"/>
    </source>
</evidence>
<feature type="binding site" evidence="13">
    <location>
        <position position="252"/>
    </location>
    <ligand>
        <name>sn-glycerol 3-phosphate</name>
        <dbReference type="ChEBI" id="CHEBI:57597"/>
    </ligand>
</feature>
<evidence type="ECO:0000256" key="1">
    <source>
        <dbReference type="ARBA" id="ARBA00011009"/>
    </source>
</evidence>
<evidence type="ECO:0000256" key="4">
    <source>
        <dbReference type="ARBA" id="ARBA00023002"/>
    </source>
</evidence>
<dbReference type="InterPro" id="IPR011128">
    <property type="entry name" value="G3P_DH_NAD-dep_N"/>
</dbReference>
<evidence type="ECO:0000256" key="13">
    <source>
        <dbReference type="HAMAP-Rule" id="MF_00394"/>
    </source>
</evidence>
<evidence type="ECO:0000256" key="6">
    <source>
        <dbReference type="ARBA" id="ARBA00023098"/>
    </source>
</evidence>
<keyword evidence="3 13" id="KW-0521">NADP</keyword>
<organism evidence="20 21">
    <name type="scientific">Peptostreptococcus anaerobius</name>
    <dbReference type="NCBI Taxonomy" id="1261"/>
    <lineage>
        <taxon>Bacteria</taxon>
        <taxon>Bacillati</taxon>
        <taxon>Bacillota</taxon>
        <taxon>Clostridia</taxon>
        <taxon>Peptostreptococcales</taxon>
        <taxon>Peptostreptococcaceae</taxon>
        <taxon>Peptostreptococcus</taxon>
    </lineage>
</organism>
<dbReference type="GO" id="GO:0141153">
    <property type="term" value="F:glycerol-3-phosphate dehydrogenase (NADP+) activity"/>
    <property type="evidence" value="ECO:0007669"/>
    <property type="project" value="RHEA"/>
</dbReference>
<comment type="subcellular location">
    <subcellularLocation>
        <location evidence="13">Cytoplasm</location>
    </subcellularLocation>
</comment>
<evidence type="ECO:0000256" key="5">
    <source>
        <dbReference type="ARBA" id="ARBA00023027"/>
    </source>
</evidence>
<keyword evidence="2 13" id="KW-0444">Lipid biosynthesis</keyword>
<feature type="binding site" evidence="13">
    <location>
        <position position="12"/>
    </location>
    <ligand>
        <name>NADPH</name>
        <dbReference type="ChEBI" id="CHEBI:57783"/>
    </ligand>
</feature>
<keyword evidence="13" id="KW-0547">Nucleotide-binding</keyword>
<protein>
    <recommendedName>
        <fullName evidence="11 13">Glycerol-3-phosphate dehydrogenase [NAD(P)+]</fullName>
        <ecNumber evidence="10 13">1.1.1.94</ecNumber>
    </recommendedName>
    <alternativeName>
        <fullName evidence="13">NAD(P)(+)-dependent glycerol-3-phosphate dehydrogenase</fullName>
    </alternativeName>
    <alternativeName>
        <fullName evidence="12 13">NAD(P)H-dependent dihydroxyacetone-phosphate reductase</fullName>
    </alternativeName>
</protein>
<feature type="binding site" evidence="16">
    <location>
        <position position="253"/>
    </location>
    <ligand>
        <name>NAD(+)</name>
        <dbReference type="ChEBI" id="CHEBI:57540"/>
    </ligand>
</feature>
<feature type="binding site" evidence="13">
    <location>
        <position position="106"/>
    </location>
    <ligand>
        <name>sn-glycerol 3-phosphate</name>
        <dbReference type="ChEBI" id="CHEBI:57597"/>
    </ligand>
</feature>
<dbReference type="Proteomes" id="UP000070326">
    <property type="component" value="Unassembled WGS sequence"/>
</dbReference>
<evidence type="ECO:0000256" key="11">
    <source>
        <dbReference type="ARBA" id="ARBA00069372"/>
    </source>
</evidence>
<keyword evidence="5 13" id="KW-0520">NAD</keyword>
<dbReference type="InterPro" id="IPR006109">
    <property type="entry name" value="G3P_DH_NAD-dep_C"/>
</dbReference>
<dbReference type="PANTHER" id="PTHR11728">
    <property type="entry name" value="GLYCEROL-3-PHOSPHATE DEHYDROGENASE"/>
    <property type="match status" value="1"/>
</dbReference>
<evidence type="ECO:0000259" key="18">
    <source>
        <dbReference type="Pfam" id="PF01210"/>
    </source>
</evidence>
<dbReference type="PIRSF" id="PIRSF000114">
    <property type="entry name" value="Glycerol-3-P_dh"/>
    <property type="match status" value="1"/>
</dbReference>
<sequence length="336" mass="36600">MSKVCILGAGSWGCALAMVLDSNGYETLLWARRKDQADEINDRHTNSKYLPEVVLSETIKASSDIEIAIKDSEMIVLAVPSQEVRGLCMSIKDIVNPEQIIVNVAKGIEHTSGMRISQIVEETIPGAKYCMLSGPSHAEEVARNIPTALVAASKDINISQKVQDYFMNKFIRIYTNSDLIGVELAGASKNIIAFGAGILDGLDFGDNSKAAMMTRGLTEISRFGVSLGADLSTFSGLSGIGDLIVTCTSMHSRNRRAGILIGQGYSLEETQEKIQMVVEGIVATEAIYKKAKELDIEMPITECIYKVIKGEIDPKSGVTDLMTRSKKHENETIFKL</sequence>
<dbReference type="InterPro" id="IPR008927">
    <property type="entry name" value="6-PGluconate_DH-like_C_sf"/>
</dbReference>
<feature type="binding site" evidence="13">
    <location>
        <position position="33"/>
    </location>
    <ligand>
        <name>NADPH</name>
        <dbReference type="ChEBI" id="CHEBI:57783"/>
    </ligand>
</feature>
<dbReference type="AlphaFoldDB" id="A0A135YVS4"/>
<dbReference type="STRING" id="1261.HMPREF3195_00667"/>
<feature type="binding site" evidence="13">
    <location>
        <position position="277"/>
    </location>
    <ligand>
        <name>NADPH</name>
        <dbReference type="ChEBI" id="CHEBI:57783"/>
    </ligand>
</feature>
<dbReference type="GO" id="GO:0006650">
    <property type="term" value="P:glycerophospholipid metabolic process"/>
    <property type="evidence" value="ECO:0007669"/>
    <property type="project" value="UniProtKB-UniRule"/>
</dbReference>
<dbReference type="NCBIfam" id="NF000941">
    <property type="entry name" value="PRK00094.1-3"/>
    <property type="match status" value="1"/>
</dbReference>
<dbReference type="FunFam" id="3.40.50.720:FF:000019">
    <property type="entry name" value="Glycerol-3-phosphate dehydrogenase [NAD(P)+]"/>
    <property type="match status" value="1"/>
</dbReference>
<reference evidence="20 21" key="1">
    <citation type="submission" date="2016-02" db="EMBL/GenBank/DDBJ databases">
        <authorList>
            <person name="Wen L."/>
            <person name="He K."/>
            <person name="Yang H."/>
        </authorList>
    </citation>
    <scope>NUCLEOTIDE SEQUENCE [LARGE SCALE GENOMIC DNA]</scope>
    <source>
        <strain evidence="20 21">MJR8628A</strain>
    </source>
</reference>
<feature type="binding site" evidence="15">
    <location>
        <begin position="253"/>
        <end position="254"/>
    </location>
    <ligand>
        <name>substrate</name>
    </ligand>
</feature>
<feature type="binding site" evidence="13">
    <location>
        <position position="32"/>
    </location>
    <ligand>
        <name>NADPH</name>
        <dbReference type="ChEBI" id="CHEBI:57783"/>
    </ligand>
</feature>
<dbReference type="Gene3D" id="1.10.1040.10">
    <property type="entry name" value="N-(1-d-carboxylethyl)-l-norvaline Dehydrogenase, domain 2"/>
    <property type="match status" value="1"/>
</dbReference>
<dbReference type="EC" id="1.1.1.94" evidence="10 13"/>
<feature type="binding site" evidence="13">
    <location>
        <position position="106"/>
    </location>
    <ligand>
        <name>NADPH</name>
        <dbReference type="ChEBI" id="CHEBI:57783"/>
    </ligand>
</feature>
<dbReference type="SUPFAM" id="SSF48179">
    <property type="entry name" value="6-phosphogluconate dehydrogenase C-terminal domain-like"/>
    <property type="match status" value="1"/>
</dbReference>
<dbReference type="GO" id="GO:0046167">
    <property type="term" value="P:glycerol-3-phosphate biosynthetic process"/>
    <property type="evidence" value="ECO:0007669"/>
    <property type="project" value="UniProtKB-UniRule"/>
</dbReference>
<dbReference type="RefSeq" id="WP_021935015.1">
    <property type="nucleotide sequence ID" value="NZ_CAXUJS010000005.1"/>
</dbReference>
<dbReference type="HAMAP" id="MF_00394">
    <property type="entry name" value="NAD_Glyc3P_dehydrog"/>
    <property type="match status" value="1"/>
</dbReference>
<dbReference type="FunFam" id="1.10.1040.10:FF:000001">
    <property type="entry name" value="Glycerol-3-phosphate dehydrogenase [NAD(P)+]"/>
    <property type="match status" value="1"/>
</dbReference>
<feature type="binding site" evidence="13">
    <location>
        <position position="279"/>
    </location>
    <ligand>
        <name>NADPH</name>
        <dbReference type="ChEBI" id="CHEBI:57783"/>
    </ligand>
</feature>
<evidence type="ECO:0000256" key="15">
    <source>
        <dbReference type="PIRSR" id="PIRSR000114-2"/>
    </source>
</evidence>
<dbReference type="PROSITE" id="PS00957">
    <property type="entry name" value="NAD_G3PDH"/>
    <property type="match status" value="1"/>
</dbReference>
<feature type="binding site" evidence="13">
    <location>
        <position position="242"/>
    </location>
    <ligand>
        <name>sn-glycerol 3-phosphate</name>
        <dbReference type="ChEBI" id="CHEBI:57597"/>
    </ligand>
</feature>